<dbReference type="Proteomes" id="UP000245934">
    <property type="component" value="Unassembled WGS sequence"/>
</dbReference>
<evidence type="ECO:0000313" key="1">
    <source>
        <dbReference type="EMBL" id="PWR75723.1"/>
    </source>
</evidence>
<dbReference type="EMBL" id="QGMZ01000008">
    <property type="protein sequence ID" value="PWR75723.1"/>
    <property type="molecule type" value="Genomic_DNA"/>
</dbReference>
<reference evidence="1 2" key="1">
    <citation type="submission" date="2018-05" db="EMBL/GenBank/DDBJ databases">
        <title>Draft genome of Methanospirillum stamsii Pt1.</title>
        <authorList>
            <person name="Dueholm M.S."/>
            <person name="Nielsen P.H."/>
            <person name="Bakmann L.F."/>
            <person name="Otzen D.E."/>
        </authorList>
    </citation>
    <scope>NUCLEOTIDE SEQUENCE [LARGE SCALE GENOMIC DNA]</scope>
    <source>
        <strain evidence="1 2">Pt1</strain>
    </source>
</reference>
<protein>
    <submittedName>
        <fullName evidence="1">NrdH-redoxin</fullName>
    </submittedName>
</protein>
<dbReference type="RefSeq" id="WP_109939788.1">
    <property type="nucleotide sequence ID" value="NZ_QGMZ01000008.1"/>
</dbReference>
<accession>A0A2V2NK57</accession>
<comment type="caution">
    <text evidence="1">The sequence shown here is derived from an EMBL/GenBank/DDBJ whole genome shotgun (WGS) entry which is preliminary data.</text>
</comment>
<dbReference type="SUPFAM" id="SSF52833">
    <property type="entry name" value="Thioredoxin-like"/>
    <property type="match status" value="1"/>
</dbReference>
<name>A0A2V2NK57_9EURY</name>
<dbReference type="InterPro" id="IPR036249">
    <property type="entry name" value="Thioredoxin-like_sf"/>
</dbReference>
<dbReference type="Gene3D" id="3.40.30.10">
    <property type="entry name" value="Glutaredoxin"/>
    <property type="match status" value="1"/>
</dbReference>
<dbReference type="AlphaFoldDB" id="A0A2V2NK57"/>
<keyword evidence="2" id="KW-1185">Reference proteome</keyword>
<evidence type="ECO:0000313" key="2">
    <source>
        <dbReference type="Proteomes" id="UP000245934"/>
    </source>
</evidence>
<proteinExistence type="predicted"/>
<organism evidence="1 2">
    <name type="scientific">Methanospirillum stamsii</name>
    <dbReference type="NCBI Taxonomy" id="1277351"/>
    <lineage>
        <taxon>Archaea</taxon>
        <taxon>Methanobacteriati</taxon>
        <taxon>Methanobacteriota</taxon>
        <taxon>Stenosarchaea group</taxon>
        <taxon>Methanomicrobia</taxon>
        <taxon>Methanomicrobiales</taxon>
        <taxon>Methanospirillaceae</taxon>
        <taxon>Methanospirillum</taxon>
    </lineage>
</organism>
<sequence>MGAGFIVYTLEFCPRCEILKEFLSNRQISYTIADMSSAKALTELRMNGVFVQEAPVLQSGKKFLTSKDLFTGDQVNEETVLQLC</sequence>
<dbReference type="OrthoDB" id="197796at2157"/>
<gene>
    <name evidence="1" type="ORF">DLD82_03840</name>
</gene>